<protein>
    <submittedName>
        <fullName evidence="3">Uncharacterized protein</fullName>
    </submittedName>
</protein>
<dbReference type="WBParaSite" id="PTRK_0001170800.1">
    <property type="protein sequence ID" value="PTRK_0001170800.1"/>
    <property type="gene ID" value="PTRK_0001170800"/>
</dbReference>
<feature type="compositionally biased region" description="Acidic residues" evidence="1">
    <location>
        <begin position="311"/>
        <end position="322"/>
    </location>
</feature>
<dbReference type="AlphaFoldDB" id="A0A0N4ZT79"/>
<feature type="compositionally biased region" description="Basic residues" evidence="1">
    <location>
        <begin position="335"/>
        <end position="346"/>
    </location>
</feature>
<reference evidence="3" key="1">
    <citation type="submission" date="2017-02" db="UniProtKB">
        <authorList>
            <consortium name="WormBaseParasite"/>
        </authorList>
    </citation>
    <scope>IDENTIFICATION</scope>
</reference>
<name>A0A0N4ZT79_PARTI</name>
<evidence type="ECO:0000313" key="3">
    <source>
        <dbReference type="WBParaSite" id="PTRK_0001170800.1"/>
    </source>
</evidence>
<sequence>MVSGQNRYGNSIQNSKQIVPLSQKQSVISTSSQSTLSNRVGRSEMLDANKLNILLKSIDKTWVLPRQGAKEPIGSNFQFKKTCASIYKARHGACKQMGFGIMCFNYCYEQGEILSFPCQDASDSVYCKNNGNFDQILSKIRKDAYKAKSFVHQTISRCYATAICSSQGLLNSTLIDNENNVQPNVNVIVKNINSTKETNSIESFNNKFMNKFVRSKPNGKNDTEEINNSGTTSKPNIWDRFTVNSKVKTTPKHVPFWQKLMLTSTNKPNIDDNEDEVIGTDKSGELQGSTIKEEPQKNITQKSSNEIENKEESEEESNEDETTVSTSTTTTTIKPKTKKKKTKKNKASMMHQQTQHLQSSTISSSEETIEKISDLTSTTLNTAPTESSSKDINNLSKIIEANPTDNENIPNINGFWTKFQPGKWYQSVHYMTNTGKK</sequence>
<accession>A0A0N4ZT79</accession>
<evidence type="ECO:0000256" key="1">
    <source>
        <dbReference type="SAM" id="MobiDB-lite"/>
    </source>
</evidence>
<dbReference type="STRING" id="131310.A0A0N4ZT79"/>
<feature type="region of interest" description="Disordered" evidence="1">
    <location>
        <begin position="265"/>
        <end position="366"/>
    </location>
</feature>
<organism evidence="2 3">
    <name type="scientific">Parastrongyloides trichosuri</name>
    <name type="common">Possum-specific nematode worm</name>
    <dbReference type="NCBI Taxonomy" id="131310"/>
    <lineage>
        <taxon>Eukaryota</taxon>
        <taxon>Metazoa</taxon>
        <taxon>Ecdysozoa</taxon>
        <taxon>Nematoda</taxon>
        <taxon>Chromadorea</taxon>
        <taxon>Rhabditida</taxon>
        <taxon>Tylenchina</taxon>
        <taxon>Panagrolaimomorpha</taxon>
        <taxon>Strongyloidoidea</taxon>
        <taxon>Strongyloididae</taxon>
        <taxon>Parastrongyloides</taxon>
    </lineage>
</organism>
<feature type="region of interest" description="Disordered" evidence="1">
    <location>
        <begin position="215"/>
        <end position="237"/>
    </location>
</feature>
<proteinExistence type="predicted"/>
<feature type="compositionally biased region" description="Polar residues" evidence="1">
    <location>
        <begin position="226"/>
        <end position="235"/>
    </location>
</feature>
<feature type="compositionally biased region" description="Low complexity" evidence="1">
    <location>
        <begin position="323"/>
        <end position="334"/>
    </location>
</feature>
<dbReference type="Proteomes" id="UP000038045">
    <property type="component" value="Unplaced"/>
</dbReference>
<keyword evidence="2" id="KW-1185">Reference proteome</keyword>
<evidence type="ECO:0000313" key="2">
    <source>
        <dbReference type="Proteomes" id="UP000038045"/>
    </source>
</evidence>